<dbReference type="EMBL" id="JAQIFT010000007">
    <property type="protein sequence ID" value="MDA3730039.1"/>
    <property type="molecule type" value="Genomic_DNA"/>
</dbReference>
<comment type="caution">
    <text evidence="1">The sequence shown here is derived from an EMBL/GenBank/DDBJ whole genome shotgun (WGS) entry which is preliminary data.</text>
</comment>
<dbReference type="AlphaFoldDB" id="A0AA42IYI1"/>
<organism evidence="1 2">
    <name type="scientific">Holtiella tumoricola</name>
    <dbReference type="NCBI Taxonomy" id="3018743"/>
    <lineage>
        <taxon>Bacteria</taxon>
        <taxon>Bacillati</taxon>
        <taxon>Bacillota</taxon>
        <taxon>Clostridia</taxon>
        <taxon>Lachnospirales</taxon>
        <taxon>Cellulosilyticaceae</taxon>
        <taxon>Holtiella</taxon>
    </lineage>
</organism>
<protein>
    <submittedName>
        <fullName evidence="1">Replication terminator protein</fullName>
    </submittedName>
</protein>
<sequence length="128" mass="14423">MKQMLKLDNLAGGAVQERFNQALKEVMENIADPNTDWKKKRKLTINLTFETKEDRDLTEVTIDTKVSLAPRSSVGTKILIDRDLDGEILGTEFKKQIPGQQAIKVNTDTGEVIDSREEQLEPGLQLVK</sequence>
<gene>
    <name evidence="1" type="ORF">PBV87_00740</name>
</gene>
<accession>A0AA42IYI1</accession>
<proteinExistence type="predicted"/>
<evidence type="ECO:0000313" key="2">
    <source>
        <dbReference type="Proteomes" id="UP001169242"/>
    </source>
</evidence>
<dbReference type="RefSeq" id="WP_271010781.1">
    <property type="nucleotide sequence ID" value="NZ_JAQIFT010000007.1"/>
</dbReference>
<name>A0AA42IYI1_9FIRM</name>
<evidence type="ECO:0000313" key="1">
    <source>
        <dbReference type="EMBL" id="MDA3730039.1"/>
    </source>
</evidence>
<reference evidence="1" key="1">
    <citation type="journal article" date="2023" name="Int. J. Syst. Evol. Microbiol.">
        <title>&lt;i&gt;Holtiella tumoricola&lt;/i&gt; gen. nov. sp. nov., isolated from a human clinical sample.</title>
        <authorList>
            <person name="Allen-Vercoe E."/>
            <person name="Daigneault M.C."/>
            <person name="Vancuren S.J."/>
            <person name="Cochrane K."/>
            <person name="O'Neal L.L."/>
            <person name="Sankaranarayanan K."/>
            <person name="Lawson P.A."/>
        </authorList>
    </citation>
    <scope>NUCLEOTIDE SEQUENCE</scope>
    <source>
        <strain evidence="1">CC70A</strain>
    </source>
</reference>
<keyword evidence="2" id="KW-1185">Reference proteome</keyword>
<dbReference type="Proteomes" id="UP001169242">
    <property type="component" value="Unassembled WGS sequence"/>
</dbReference>